<dbReference type="GO" id="GO:0016757">
    <property type="term" value="F:glycosyltransferase activity"/>
    <property type="evidence" value="ECO:0007669"/>
    <property type="project" value="InterPro"/>
</dbReference>
<dbReference type="Pfam" id="PF13439">
    <property type="entry name" value="Glyco_transf_4"/>
    <property type="match status" value="1"/>
</dbReference>
<dbReference type="AlphaFoldDB" id="A0A4Q0M9K6"/>
<proteinExistence type="predicted"/>
<reference evidence="3 4" key="1">
    <citation type="submission" date="2018-12" db="EMBL/GenBank/DDBJ databases">
        <title>The Draft Genome Sequence of the Soil Bacterium Pedobacter tournemirensis R1.</title>
        <authorList>
            <person name="He J."/>
        </authorList>
    </citation>
    <scope>NUCLEOTIDE SEQUENCE [LARGE SCALE GENOMIC DNA]</scope>
    <source>
        <strain evidence="3 4">R1</strain>
    </source>
</reference>
<evidence type="ECO:0000313" key="4">
    <source>
        <dbReference type="Proteomes" id="UP000290848"/>
    </source>
</evidence>
<feature type="domain" description="Glycosyl transferase family 1" evidence="1">
    <location>
        <begin position="188"/>
        <end position="340"/>
    </location>
</feature>
<dbReference type="PANTHER" id="PTHR45947:SF3">
    <property type="entry name" value="SULFOQUINOVOSYL TRANSFERASE SQD2"/>
    <property type="match status" value="1"/>
</dbReference>
<dbReference type="PANTHER" id="PTHR45947">
    <property type="entry name" value="SULFOQUINOVOSYL TRANSFERASE SQD2"/>
    <property type="match status" value="1"/>
</dbReference>
<dbReference type="Gene3D" id="3.40.50.2000">
    <property type="entry name" value="Glycogen Phosphorylase B"/>
    <property type="match status" value="2"/>
</dbReference>
<dbReference type="SUPFAM" id="SSF53756">
    <property type="entry name" value="UDP-Glycosyltransferase/glycogen phosphorylase"/>
    <property type="match status" value="1"/>
</dbReference>
<dbReference type="Proteomes" id="UP000290848">
    <property type="component" value="Unassembled WGS sequence"/>
</dbReference>
<comment type="caution">
    <text evidence="3">The sequence shown here is derived from an EMBL/GenBank/DDBJ whole genome shotgun (WGS) entry which is preliminary data.</text>
</comment>
<gene>
    <name evidence="3" type="ORF">EKH83_12200</name>
</gene>
<dbReference type="InterPro" id="IPR001296">
    <property type="entry name" value="Glyco_trans_1"/>
</dbReference>
<keyword evidence="3" id="KW-0808">Transferase</keyword>
<evidence type="ECO:0000313" key="3">
    <source>
        <dbReference type="EMBL" id="RXF69436.1"/>
    </source>
</evidence>
<sequence length="388" mass="44088">MNMKILHVIGSFDKKNGGVYSAITSITDMERSLGYTSDILSIKSDDQQYDSSFFNGQVNLFNRSFPYIFSPSKEAERWIELNVENYDLIVLHEVWAILAVRVASIAKKHEVKYIIWPHGSLDPFDLKKKSFLKKILGNIIIKGVTTNATAICCTSSIERDVLETYNDRKNVNISVLPLPIGFNAEGSRQRFRNKHNIPADTFVFLFLSRVDYKKGLDLFLHAYKRFVHTNNGLDVKLIIAGKGNRAYETYINRLIDEMQLSAYTYSAGFLSGTEKADAFAGSDCFILPSMNENYGISVIEALQSNLPVLISDNVYIWKDIVPVGGWVCKHNVDSISNSLNVIHHEFISKQIRMKDPAKVGESFKKDRLISLYSDFYDLVINKQEVIFS</sequence>
<dbReference type="InterPro" id="IPR050194">
    <property type="entry name" value="Glycosyltransferase_grp1"/>
</dbReference>
<evidence type="ECO:0000259" key="1">
    <source>
        <dbReference type="Pfam" id="PF00534"/>
    </source>
</evidence>
<dbReference type="EMBL" id="RXOC01000007">
    <property type="protein sequence ID" value="RXF69436.1"/>
    <property type="molecule type" value="Genomic_DNA"/>
</dbReference>
<dbReference type="InterPro" id="IPR028098">
    <property type="entry name" value="Glyco_trans_4-like_N"/>
</dbReference>
<protein>
    <submittedName>
        <fullName evidence="3">Glycosyltransferase</fullName>
    </submittedName>
</protein>
<organism evidence="3 4">
    <name type="scientific">Arcticibacter tournemirensis</name>
    <dbReference type="NCBI Taxonomy" id="699437"/>
    <lineage>
        <taxon>Bacteria</taxon>
        <taxon>Pseudomonadati</taxon>
        <taxon>Bacteroidota</taxon>
        <taxon>Sphingobacteriia</taxon>
        <taxon>Sphingobacteriales</taxon>
        <taxon>Sphingobacteriaceae</taxon>
        <taxon>Arcticibacter</taxon>
    </lineage>
</organism>
<name>A0A4Q0M9K6_9SPHI</name>
<feature type="domain" description="Glycosyltransferase subfamily 4-like N-terminal" evidence="2">
    <location>
        <begin position="32"/>
        <end position="178"/>
    </location>
</feature>
<accession>A0A4Q0M9K6</accession>
<dbReference type="Pfam" id="PF00534">
    <property type="entry name" value="Glycos_transf_1"/>
    <property type="match status" value="1"/>
</dbReference>
<evidence type="ECO:0000259" key="2">
    <source>
        <dbReference type="Pfam" id="PF13439"/>
    </source>
</evidence>